<organism evidence="5 6">
    <name type="scientific">Anaeromicrobium sediminis</name>
    <dbReference type="NCBI Taxonomy" id="1478221"/>
    <lineage>
        <taxon>Bacteria</taxon>
        <taxon>Bacillati</taxon>
        <taxon>Bacillota</taxon>
        <taxon>Clostridia</taxon>
        <taxon>Peptostreptococcales</taxon>
        <taxon>Thermotaleaceae</taxon>
        <taxon>Anaeromicrobium</taxon>
    </lineage>
</organism>
<dbReference type="GO" id="GO:0003677">
    <property type="term" value="F:DNA binding"/>
    <property type="evidence" value="ECO:0007669"/>
    <property type="project" value="UniProtKB-KW"/>
</dbReference>
<keyword evidence="6" id="KW-1185">Reference proteome</keyword>
<dbReference type="PANTHER" id="PTHR42756">
    <property type="entry name" value="TRANSCRIPTIONAL REGULATOR, MARR"/>
    <property type="match status" value="1"/>
</dbReference>
<dbReference type="Proteomes" id="UP000216024">
    <property type="component" value="Unassembled WGS sequence"/>
</dbReference>
<keyword evidence="2" id="KW-0238">DNA-binding</keyword>
<dbReference type="Pfam" id="PF01047">
    <property type="entry name" value="MarR"/>
    <property type="match status" value="1"/>
</dbReference>
<dbReference type="PANTHER" id="PTHR42756:SF1">
    <property type="entry name" value="TRANSCRIPTIONAL REPRESSOR OF EMRAB OPERON"/>
    <property type="match status" value="1"/>
</dbReference>
<protein>
    <recommendedName>
        <fullName evidence="4">HTH marR-type domain-containing protein</fullName>
    </recommendedName>
</protein>
<evidence type="ECO:0000259" key="4">
    <source>
        <dbReference type="PROSITE" id="PS50995"/>
    </source>
</evidence>
<keyword evidence="3" id="KW-0804">Transcription</keyword>
<proteinExistence type="predicted"/>
<dbReference type="EMBL" id="NIBG01000004">
    <property type="protein sequence ID" value="PAB60154.1"/>
    <property type="molecule type" value="Genomic_DNA"/>
</dbReference>
<feature type="domain" description="HTH marR-type" evidence="4">
    <location>
        <begin position="5"/>
        <end position="137"/>
    </location>
</feature>
<comment type="caution">
    <text evidence="5">The sequence shown here is derived from an EMBL/GenBank/DDBJ whole genome shotgun (WGS) entry which is preliminary data.</text>
</comment>
<dbReference type="PROSITE" id="PS50995">
    <property type="entry name" value="HTH_MARR_2"/>
    <property type="match status" value="1"/>
</dbReference>
<evidence type="ECO:0000313" key="6">
    <source>
        <dbReference type="Proteomes" id="UP000216024"/>
    </source>
</evidence>
<dbReference type="RefSeq" id="WP_095132443.1">
    <property type="nucleotide sequence ID" value="NZ_NIBG01000004.1"/>
</dbReference>
<evidence type="ECO:0000256" key="1">
    <source>
        <dbReference type="ARBA" id="ARBA00023015"/>
    </source>
</evidence>
<dbReference type="PRINTS" id="PR00598">
    <property type="entry name" value="HTHMARR"/>
</dbReference>
<accession>A0A267MKN1</accession>
<dbReference type="Gene3D" id="1.10.10.10">
    <property type="entry name" value="Winged helix-like DNA-binding domain superfamily/Winged helix DNA-binding domain"/>
    <property type="match status" value="1"/>
</dbReference>
<dbReference type="InterPro" id="IPR036388">
    <property type="entry name" value="WH-like_DNA-bd_sf"/>
</dbReference>
<sequence length="143" mass="16406">MYEKEIKLMTALRKLYKTLDDALTKNLKELGISTTDYLILAVLEGTGPIPMQKLGDYLLITSGTITYATNRIIDKGLVMKIQDNDDKRKFFLKLTDDGYDMLRRVNREHLPYISKVLGSFSGDELDEITETIKKLIISVEKNR</sequence>
<keyword evidence="1" id="KW-0805">Transcription regulation</keyword>
<dbReference type="InterPro" id="IPR000835">
    <property type="entry name" value="HTH_MarR-typ"/>
</dbReference>
<dbReference type="InterPro" id="IPR036390">
    <property type="entry name" value="WH_DNA-bd_sf"/>
</dbReference>
<dbReference type="GO" id="GO:0003700">
    <property type="term" value="F:DNA-binding transcription factor activity"/>
    <property type="evidence" value="ECO:0007669"/>
    <property type="project" value="InterPro"/>
</dbReference>
<gene>
    <name evidence="5" type="ORF">CCE28_07225</name>
</gene>
<dbReference type="OrthoDB" id="2323705at2"/>
<evidence type="ECO:0000313" key="5">
    <source>
        <dbReference type="EMBL" id="PAB60154.1"/>
    </source>
</evidence>
<dbReference type="AlphaFoldDB" id="A0A267MKN1"/>
<name>A0A267MKN1_9FIRM</name>
<dbReference type="SUPFAM" id="SSF46785">
    <property type="entry name" value="Winged helix' DNA-binding domain"/>
    <property type="match status" value="1"/>
</dbReference>
<dbReference type="SMART" id="SM00347">
    <property type="entry name" value="HTH_MARR"/>
    <property type="match status" value="1"/>
</dbReference>
<reference evidence="5 6" key="1">
    <citation type="submission" date="2017-06" db="EMBL/GenBank/DDBJ databases">
        <title>Draft genome sequence of anaerobic fermentative bacterium Anaeromicrobium sediminis DY2726D isolated from West Pacific Ocean sediments.</title>
        <authorList>
            <person name="Zeng X."/>
        </authorList>
    </citation>
    <scope>NUCLEOTIDE SEQUENCE [LARGE SCALE GENOMIC DNA]</scope>
    <source>
        <strain evidence="5 6">DY2726D</strain>
    </source>
</reference>
<evidence type="ECO:0000256" key="3">
    <source>
        <dbReference type="ARBA" id="ARBA00023163"/>
    </source>
</evidence>
<evidence type="ECO:0000256" key="2">
    <source>
        <dbReference type="ARBA" id="ARBA00023125"/>
    </source>
</evidence>